<feature type="domain" description="DUF3857" evidence="3">
    <location>
        <begin position="77"/>
        <end position="240"/>
    </location>
</feature>
<evidence type="ECO:0000259" key="2">
    <source>
        <dbReference type="Pfam" id="PF01841"/>
    </source>
</evidence>
<dbReference type="Gene3D" id="3.10.620.30">
    <property type="match status" value="1"/>
</dbReference>
<dbReference type="Pfam" id="PF12969">
    <property type="entry name" value="DUF3857"/>
    <property type="match status" value="1"/>
</dbReference>
<dbReference type="Pfam" id="PF01841">
    <property type="entry name" value="Transglut_core"/>
    <property type="match status" value="1"/>
</dbReference>
<evidence type="ECO:0000259" key="3">
    <source>
        <dbReference type="Pfam" id="PF12969"/>
    </source>
</evidence>
<sequence>MKKYLNCFMLLILCCDHHATAADASEHLTEGFKYQISKVPDWVIAHQIPSDVSNSIKQGAVSYLLNDEQLTLRNADFKRYRHSAVSANTKQGLEQVSSFDIYFSPEFQTLDLHYIRVVRDGKLRDVTATADIRLVQPEQESERNIYNGLVAAMILLSDVQVGDQIEYAYTINGTNPIYGTKYFASFSTQWSVAVAQAYVRVLTDAARPLNIRVNNSDNTVDKRQQHELVEYTWQQTGVPALDDEGQYPGWYSPYAYIEVSEFSNWQDVVNWALPLYDSVPLANEALLALEQKWQLESHSKQEYVEKVIHFVQNQIRYFGIEIGSNTHKPYSADEVFERKYGDCKDKTNLMITLLRRAGIDAYPALVSSYLGTDLANHLPAPGAFDHVITYFTLNGTAYWVDGTRSQQFGPLEAAGEQYFSRALLVKPTTTDLTIIPEPVLRKNSERTEEHFSASNYDGNVTLQTVFEFQGDNAEYYRSALQRMGQQDYEKHLQNYYQRQFPGAELMTGLTIKDDRERNSMLVTASFSISNFWDNEQNKIELPLYAESLLSFAELPDRVKRKMPLALEQDVIAQHIVSFQLPEIVHWQLDEQPLTIEADAMIYSRSVALQPTKISVTHHYQSKKDHVSSNQIDQHIRALKKLLESIYFSVSISDSSKSPDSKEQQLRQRFQKLLNKV</sequence>
<feature type="signal peptide" evidence="1">
    <location>
        <begin position="1"/>
        <end position="21"/>
    </location>
</feature>
<dbReference type="SUPFAM" id="SSF54001">
    <property type="entry name" value="Cysteine proteinases"/>
    <property type="match status" value="1"/>
</dbReference>
<proteinExistence type="predicted"/>
<accession>A0ABT9HTF1</accession>
<keyword evidence="1" id="KW-0732">Signal</keyword>
<dbReference type="InterPro" id="IPR038765">
    <property type="entry name" value="Papain-like_cys_pep_sf"/>
</dbReference>
<name>A0ABT9HTF1_9GAMM</name>
<dbReference type="Proteomes" id="UP001231109">
    <property type="component" value="Unassembled WGS sequence"/>
</dbReference>
<dbReference type="EMBL" id="JAPJDZ010000001">
    <property type="protein sequence ID" value="MDP5134396.1"/>
    <property type="molecule type" value="Genomic_DNA"/>
</dbReference>
<dbReference type="Gene3D" id="2.60.40.3140">
    <property type="match status" value="1"/>
</dbReference>
<reference evidence="4 5" key="1">
    <citation type="submission" date="2022-11" db="EMBL/GenBank/DDBJ databases">
        <title>Viruses from the air-sea interface of a natural surface slick.</title>
        <authorList>
            <person name="Rahlff J."/>
            <person name="Holmfeldt K."/>
        </authorList>
    </citation>
    <scope>NUCLEOTIDE SEQUENCE [LARGE SCALE GENOMIC DNA]</scope>
    <source>
        <strain evidence="4 5">SMS4</strain>
    </source>
</reference>
<gene>
    <name evidence="4" type="ORF">ORJ04_00345</name>
</gene>
<protein>
    <submittedName>
        <fullName evidence="4">DUF3857 domain-containing transglutaminase family protein</fullName>
    </submittedName>
</protein>
<feature type="domain" description="Transglutaminase-like" evidence="2">
    <location>
        <begin position="297"/>
        <end position="361"/>
    </location>
</feature>
<dbReference type="RefSeq" id="WP_305973004.1">
    <property type="nucleotide sequence ID" value="NZ_JAPJDZ010000001.1"/>
</dbReference>
<feature type="chain" id="PRO_5047178410" evidence="1">
    <location>
        <begin position="22"/>
        <end position="676"/>
    </location>
</feature>
<evidence type="ECO:0000256" key="1">
    <source>
        <dbReference type="SAM" id="SignalP"/>
    </source>
</evidence>
<evidence type="ECO:0000313" key="5">
    <source>
        <dbReference type="Proteomes" id="UP001231109"/>
    </source>
</evidence>
<dbReference type="InterPro" id="IPR024618">
    <property type="entry name" value="DUF3857"/>
</dbReference>
<organism evidence="4 5">
    <name type="scientific">Rheinheimera baltica</name>
    <dbReference type="NCBI Taxonomy" id="67576"/>
    <lineage>
        <taxon>Bacteria</taxon>
        <taxon>Pseudomonadati</taxon>
        <taxon>Pseudomonadota</taxon>
        <taxon>Gammaproteobacteria</taxon>
        <taxon>Chromatiales</taxon>
        <taxon>Chromatiaceae</taxon>
        <taxon>Rheinheimera</taxon>
    </lineage>
</organism>
<keyword evidence="5" id="KW-1185">Reference proteome</keyword>
<evidence type="ECO:0000313" key="4">
    <source>
        <dbReference type="EMBL" id="MDP5134396.1"/>
    </source>
</evidence>
<dbReference type="InterPro" id="IPR002931">
    <property type="entry name" value="Transglutaminase-like"/>
</dbReference>
<comment type="caution">
    <text evidence="4">The sequence shown here is derived from an EMBL/GenBank/DDBJ whole genome shotgun (WGS) entry which is preliminary data.</text>
</comment>